<dbReference type="EMBL" id="JAQNDO010000001">
    <property type="protein sequence ID" value="MDC0746781.1"/>
    <property type="molecule type" value="Genomic_DNA"/>
</dbReference>
<accession>A0ABT5EY70</accession>
<dbReference type="CDD" id="cd07826">
    <property type="entry name" value="SRPBCC_CalC_Aha1-like_9"/>
    <property type="match status" value="1"/>
</dbReference>
<keyword evidence="5" id="KW-1185">Reference proteome</keyword>
<evidence type="ECO:0000256" key="2">
    <source>
        <dbReference type="SAM" id="MobiDB-lite"/>
    </source>
</evidence>
<proteinExistence type="inferred from homology"/>
<evidence type="ECO:0000259" key="3">
    <source>
        <dbReference type="Pfam" id="PF08327"/>
    </source>
</evidence>
<dbReference type="RefSeq" id="WP_271925153.1">
    <property type="nucleotide sequence ID" value="NZ_JAQNDO010000001.1"/>
</dbReference>
<comment type="caution">
    <text evidence="4">The sequence shown here is derived from an EMBL/GenBank/DDBJ whole genome shotgun (WGS) entry which is preliminary data.</text>
</comment>
<evidence type="ECO:0000313" key="5">
    <source>
        <dbReference type="Proteomes" id="UP001221411"/>
    </source>
</evidence>
<dbReference type="Pfam" id="PF08327">
    <property type="entry name" value="AHSA1"/>
    <property type="match status" value="1"/>
</dbReference>
<name>A0ABT5EY70_9BACT</name>
<feature type="region of interest" description="Disordered" evidence="2">
    <location>
        <begin position="1"/>
        <end position="22"/>
    </location>
</feature>
<evidence type="ECO:0000313" key="4">
    <source>
        <dbReference type="EMBL" id="MDC0746781.1"/>
    </source>
</evidence>
<organism evidence="4 5">
    <name type="scientific">Polyangium mundeleinium</name>
    <dbReference type="NCBI Taxonomy" id="2995306"/>
    <lineage>
        <taxon>Bacteria</taxon>
        <taxon>Pseudomonadati</taxon>
        <taxon>Myxococcota</taxon>
        <taxon>Polyangia</taxon>
        <taxon>Polyangiales</taxon>
        <taxon>Polyangiaceae</taxon>
        <taxon>Polyangium</taxon>
    </lineage>
</organism>
<dbReference type="Proteomes" id="UP001221411">
    <property type="component" value="Unassembled WGS sequence"/>
</dbReference>
<dbReference type="SUPFAM" id="SSF55961">
    <property type="entry name" value="Bet v1-like"/>
    <property type="match status" value="1"/>
</dbReference>
<comment type="similarity">
    <text evidence="1">Belongs to the AHA1 family.</text>
</comment>
<sequence length="169" mass="18924">MNAKKDSEPDTTKNRTTVEPKSEREIVVTRTFDAPARIVFQAWTTPELFRRWWVPKSMPLALLSYEADIRTGGGYRLVFDVDGTKTMAFFGKYIEVTPHSRIVWTNDESGEDGAVTTVTLEEKGDKTLLVLHELYRSKEVRDAALASGAYDGMGETFGQLDEVLVTLGA</sequence>
<dbReference type="InterPro" id="IPR023393">
    <property type="entry name" value="START-like_dom_sf"/>
</dbReference>
<protein>
    <submittedName>
        <fullName evidence="4">SRPBCC family protein</fullName>
    </submittedName>
</protein>
<gene>
    <name evidence="4" type="ORF">POL67_35965</name>
</gene>
<dbReference type="Gene3D" id="3.30.530.20">
    <property type="match status" value="1"/>
</dbReference>
<dbReference type="InterPro" id="IPR013538">
    <property type="entry name" value="ASHA1/2-like_C"/>
</dbReference>
<feature type="domain" description="Activator of Hsp90 ATPase homologue 1/2-like C-terminal" evidence="3">
    <location>
        <begin position="33"/>
        <end position="164"/>
    </location>
</feature>
<evidence type="ECO:0000256" key="1">
    <source>
        <dbReference type="ARBA" id="ARBA00006817"/>
    </source>
</evidence>
<reference evidence="4 5" key="1">
    <citation type="submission" date="2022-11" db="EMBL/GenBank/DDBJ databases">
        <title>Minimal conservation of predation-associated metabolite biosynthetic gene clusters underscores biosynthetic potential of Myxococcota including descriptions for ten novel species: Archangium lansinium sp. nov., Myxococcus landrumus sp. nov., Nannocystis bai.</title>
        <authorList>
            <person name="Ahearne A."/>
            <person name="Stevens C."/>
            <person name="Dowd S."/>
        </authorList>
    </citation>
    <scope>NUCLEOTIDE SEQUENCE [LARGE SCALE GENOMIC DNA]</scope>
    <source>
        <strain evidence="4 5">RJM3</strain>
    </source>
</reference>